<evidence type="ECO:0000313" key="2">
    <source>
        <dbReference type="Proteomes" id="UP001283361"/>
    </source>
</evidence>
<proteinExistence type="predicted"/>
<comment type="caution">
    <text evidence="1">The sequence shown here is derived from an EMBL/GenBank/DDBJ whole genome shotgun (WGS) entry which is preliminary data.</text>
</comment>
<evidence type="ECO:0000313" key="1">
    <source>
        <dbReference type="EMBL" id="KAK3783660.1"/>
    </source>
</evidence>
<gene>
    <name evidence="1" type="ORF">RRG08_000919</name>
</gene>
<reference evidence="1" key="1">
    <citation type="journal article" date="2023" name="G3 (Bethesda)">
        <title>A reference genome for the long-term kleptoplast-retaining sea slug Elysia crispata morphotype clarki.</title>
        <authorList>
            <person name="Eastman K.E."/>
            <person name="Pendleton A.L."/>
            <person name="Shaikh M.A."/>
            <person name="Suttiyut T."/>
            <person name="Ogas R."/>
            <person name="Tomko P."/>
            <person name="Gavelis G."/>
            <person name="Widhalm J.R."/>
            <person name="Wisecaver J.H."/>
        </authorList>
    </citation>
    <scope>NUCLEOTIDE SEQUENCE</scope>
    <source>
        <strain evidence="1">ECLA1</strain>
    </source>
</reference>
<sequence length="127" mass="14550">MINLVRLVMFLARRVSMITERSHWLSARFNPINPSHGQEVISPVMTLPHKSGHSKLQFNRVLKTCVLSRGRIRSGSVVYRYYCLPWCYYSALTDLHSSAYLPQWLLEVKVAASRENGSRGTQIVGEE</sequence>
<dbReference type="Proteomes" id="UP001283361">
    <property type="component" value="Unassembled WGS sequence"/>
</dbReference>
<dbReference type="AlphaFoldDB" id="A0AAE1DVA7"/>
<dbReference type="EMBL" id="JAWDGP010002372">
    <property type="protein sequence ID" value="KAK3783660.1"/>
    <property type="molecule type" value="Genomic_DNA"/>
</dbReference>
<organism evidence="1 2">
    <name type="scientific">Elysia crispata</name>
    <name type="common">lettuce slug</name>
    <dbReference type="NCBI Taxonomy" id="231223"/>
    <lineage>
        <taxon>Eukaryota</taxon>
        <taxon>Metazoa</taxon>
        <taxon>Spiralia</taxon>
        <taxon>Lophotrochozoa</taxon>
        <taxon>Mollusca</taxon>
        <taxon>Gastropoda</taxon>
        <taxon>Heterobranchia</taxon>
        <taxon>Euthyneura</taxon>
        <taxon>Panpulmonata</taxon>
        <taxon>Sacoglossa</taxon>
        <taxon>Placobranchoidea</taxon>
        <taxon>Plakobranchidae</taxon>
        <taxon>Elysia</taxon>
    </lineage>
</organism>
<keyword evidence="2" id="KW-1185">Reference proteome</keyword>
<accession>A0AAE1DVA7</accession>
<protein>
    <submittedName>
        <fullName evidence="1">Uncharacterized protein</fullName>
    </submittedName>
</protein>
<name>A0AAE1DVA7_9GAST</name>